<organism evidence="1 2">
    <name type="scientific">Ordospora colligata OC4</name>
    <dbReference type="NCBI Taxonomy" id="1354746"/>
    <lineage>
        <taxon>Eukaryota</taxon>
        <taxon>Fungi</taxon>
        <taxon>Fungi incertae sedis</taxon>
        <taxon>Microsporidia</taxon>
        <taxon>Ordosporidae</taxon>
        <taxon>Ordospora</taxon>
    </lineage>
</organism>
<dbReference type="Gene3D" id="2.40.50.140">
    <property type="entry name" value="Nucleic acid-binding proteins"/>
    <property type="match status" value="1"/>
</dbReference>
<evidence type="ECO:0000313" key="1">
    <source>
        <dbReference type="EMBL" id="KHN69943.1"/>
    </source>
</evidence>
<gene>
    <name evidence="1" type="ORF">M896_041410</name>
</gene>
<dbReference type="EMBL" id="JOKQ01000004">
    <property type="protein sequence ID" value="KHN69943.1"/>
    <property type="molecule type" value="Genomic_DNA"/>
</dbReference>
<dbReference type="OrthoDB" id="2190268at2759"/>
<dbReference type="GeneID" id="26261579"/>
<dbReference type="RefSeq" id="XP_014563985.1">
    <property type="nucleotide sequence ID" value="XM_014708499.1"/>
</dbReference>
<accession>A0A0B2UKP8</accession>
<reference evidence="1 2" key="1">
    <citation type="journal article" date="2014" name="MBio">
        <title>The Ordospora colligata genome; evolution of extreme reduction in microsporidia and host-to-parasite horizontal gene transfer.</title>
        <authorList>
            <person name="Pombert J.-F."/>
            <person name="Haag K.L."/>
            <person name="Beidas S."/>
            <person name="Ebert D."/>
            <person name="Keeling P.J."/>
        </authorList>
    </citation>
    <scope>NUCLEOTIDE SEQUENCE [LARGE SCALE GENOMIC DNA]</scope>
    <source>
        <strain evidence="1 2">OC4</strain>
    </source>
</reference>
<dbReference type="InterPro" id="IPR012340">
    <property type="entry name" value="NA-bd_OB-fold"/>
</dbReference>
<dbReference type="VEuPathDB" id="MicrosporidiaDB:M896_041410"/>
<dbReference type="Proteomes" id="UP000031056">
    <property type="component" value="Unassembled WGS sequence"/>
</dbReference>
<dbReference type="AlphaFoldDB" id="A0A0B2UKP8"/>
<dbReference type="HOGENOM" id="CLU_2306892_0_0_1"/>
<comment type="caution">
    <text evidence="1">The sequence shown here is derived from an EMBL/GenBank/DDBJ whole genome shotgun (WGS) entry which is preliminary data.</text>
</comment>
<keyword evidence="2" id="KW-1185">Reference proteome</keyword>
<dbReference type="InParanoid" id="A0A0B2UKP8"/>
<dbReference type="SUPFAM" id="SSF50249">
    <property type="entry name" value="Nucleic acid-binding proteins"/>
    <property type="match status" value="1"/>
</dbReference>
<sequence>MISLPGYQADILLHNGCPFVEIGLPEIGCKATAKIVRVSFTQVVLRIFEVDGKRCSLEYRAVFRPAEFDPEEHLCSRFTVGSVVSCVVISYGDCGVIVSM</sequence>
<name>A0A0B2UKP8_9MICR</name>
<evidence type="ECO:0000313" key="2">
    <source>
        <dbReference type="Proteomes" id="UP000031056"/>
    </source>
</evidence>
<proteinExistence type="predicted"/>
<protein>
    <submittedName>
        <fullName evidence="1">Uncharacterized protein</fullName>
    </submittedName>
</protein>